<dbReference type="EMBL" id="AWUE01013197">
    <property type="protein sequence ID" value="OMP07506.1"/>
    <property type="molecule type" value="Genomic_DNA"/>
</dbReference>
<proteinExistence type="predicted"/>
<name>A0A1R3KK88_9ROSI</name>
<protein>
    <submittedName>
        <fullName evidence="1">Uncharacterized protein</fullName>
    </submittedName>
</protein>
<evidence type="ECO:0000313" key="2">
    <source>
        <dbReference type="Proteomes" id="UP000187203"/>
    </source>
</evidence>
<dbReference type="Proteomes" id="UP000187203">
    <property type="component" value="Unassembled WGS sequence"/>
</dbReference>
<keyword evidence="2" id="KW-1185">Reference proteome</keyword>
<accession>A0A1R3KK88</accession>
<organism evidence="1 2">
    <name type="scientific">Corchorus olitorius</name>
    <dbReference type="NCBI Taxonomy" id="93759"/>
    <lineage>
        <taxon>Eukaryota</taxon>
        <taxon>Viridiplantae</taxon>
        <taxon>Streptophyta</taxon>
        <taxon>Embryophyta</taxon>
        <taxon>Tracheophyta</taxon>
        <taxon>Spermatophyta</taxon>
        <taxon>Magnoliopsida</taxon>
        <taxon>eudicotyledons</taxon>
        <taxon>Gunneridae</taxon>
        <taxon>Pentapetalae</taxon>
        <taxon>rosids</taxon>
        <taxon>malvids</taxon>
        <taxon>Malvales</taxon>
        <taxon>Malvaceae</taxon>
        <taxon>Grewioideae</taxon>
        <taxon>Apeibeae</taxon>
        <taxon>Corchorus</taxon>
    </lineage>
</organism>
<evidence type="ECO:0000313" key="1">
    <source>
        <dbReference type="EMBL" id="OMP07506.1"/>
    </source>
</evidence>
<reference evidence="2" key="1">
    <citation type="submission" date="2013-09" db="EMBL/GenBank/DDBJ databases">
        <title>Corchorus olitorius genome sequencing.</title>
        <authorList>
            <person name="Alam M."/>
            <person name="Haque M.S."/>
            <person name="Islam M.S."/>
            <person name="Emdad E.M."/>
            <person name="Islam M.M."/>
            <person name="Ahmed B."/>
            <person name="Halim A."/>
            <person name="Hossen Q.M.M."/>
            <person name="Hossain M.Z."/>
            <person name="Ahmed R."/>
            <person name="Khan M.M."/>
            <person name="Islam R."/>
            <person name="Rashid M.M."/>
            <person name="Khan S.A."/>
            <person name="Rahman M.S."/>
            <person name="Alam M."/>
            <person name="Yahiya A.S."/>
            <person name="Khan M.S."/>
            <person name="Azam M.S."/>
            <person name="Haque T."/>
            <person name="Lashkar M.Z.H."/>
            <person name="Akhand A.I."/>
            <person name="Morshed G."/>
            <person name="Roy S."/>
            <person name="Uddin K.S."/>
            <person name="Rabeya T."/>
            <person name="Hossain A.S."/>
            <person name="Chowdhury A."/>
            <person name="Snigdha A.R."/>
            <person name="Mortoza M.S."/>
            <person name="Matin S.A."/>
            <person name="Hoque S.M.E."/>
            <person name="Islam M.K."/>
            <person name="Roy D.K."/>
            <person name="Haider R."/>
            <person name="Moosa M.M."/>
            <person name="Elias S.M."/>
            <person name="Hasan A.M."/>
            <person name="Jahan S."/>
            <person name="Shafiuddin M."/>
            <person name="Mahmood N."/>
            <person name="Shommy N.S."/>
        </authorList>
    </citation>
    <scope>NUCLEOTIDE SEQUENCE [LARGE SCALE GENOMIC DNA]</scope>
    <source>
        <strain evidence="2">cv. O-4</strain>
    </source>
</reference>
<dbReference type="AlphaFoldDB" id="A0A1R3KK88"/>
<gene>
    <name evidence="1" type="ORF">COLO4_07279</name>
</gene>
<sequence>MAQNILESSQSNGGIVEIEKLLRVRSKLGLGHLKVDLEEDKTRFGIGSMRGMFPESLKFDNGG</sequence>
<comment type="caution">
    <text evidence="1">The sequence shown here is derived from an EMBL/GenBank/DDBJ whole genome shotgun (WGS) entry which is preliminary data.</text>
</comment>